<accession>A0A0R1GZA3</accession>
<keyword evidence="4 6" id="KW-1133">Transmembrane helix</keyword>
<evidence type="ECO:0000256" key="6">
    <source>
        <dbReference type="SAM" id="Phobius"/>
    </source>
</evidence>
<dbReference type="EMBL" id="AZDA01000046">
    <property type="protein sequence ID" value="KRK39081.1"/>
    <property type="molecule type" value="Genomic_DNA"/>
</dbReference>
<organism evidence="8 9">
    <name type="scientific">Loigolactobacillus bifermentans DSM 20003</name>
    <dbReference type="NCBI Taxonomy" id="1423726"/>
    <lineage>
        <taxon>Bacteria</taxon>
        <taxon>Bacillati</taxon>
        <taxon>Bacillota</taxon>
        <taxon>Bacilli</taxon>
        <taxon>Lactobacillales</taxon>
        <taxon>Lactobacillaceae</taxon>
        <taxon>Loigolactobacillus</taxon>
    </lineage>
</organism>
<keyword evidence="5 6" id="KW-0472">Membrane</keyword>
<evidence type="ECO:0000259" key="7">
    <source>
        <dbReference type="Pfam" id="PF12698"/>
    </source>
</evidence>
<comment type="subcellular location">
    <subcellularLocation>
        <location evidence="1">Cell membrane</location>
        <topology evidence="1">Multi-pass membrane protein</topology>
    </subcellularLocation>
</comment>
<dbReference type="Proteomes" id="UP000051461">
    <property type="component" value="Unassembled WGS sequence"/>
</dbReference>
<feature type="transmembrane region" description="Helical" evidence="6">
    <location>
        <begin position="173"/>
        <end position="192"/>
    </location>
</feature>
<dbReference type="PATRIC" id="fig|1423726.3.peg.2911"/>
<dbReference type="InterPro" id="IPR013525">
    <property type="entry name" value="ABC2_TM"/>
</dbReference>
<proteinExistence type="predicted"/>
<comment type="caution">
    <text evidence="8">The sequence shown here is derived from an EMBL/GenBank/DDBJ whole genome shotgun (WGS) entry which is preliminary data.</text>
</comment>
<evidence type="ECO:0000256" key="5">
    <source>
        <dbReference type="ARBA" id="ARBA00023136"/>
    </source>
</evidence>
<evidence type="ECO:0000256" key="2">
    <source>
        <dbReference type="ARBA" id="ARBA00022475"/>
    </source>
</evidence>
<dbReference type="PANTHER" id="PTHR30294:SF29">
    <property type="entry name" value="MULTIDRUG ABC TRANSPORTER PERMEASE YBHS-RELATED"/>
    <property type="match status" value="1"/>
</dbReference>
<evidence type="ECO:0000313" key="9">
    <source>
        <dbReference type="Proteomes" id="UP000051461"/>
    </source>
</evidence>
<feature type="transmembrane region" description="Helical" evidence="6">
    <location>
        <begin position="362"/>
        <end position="380"/>
    </location>
</feature>
<feature type="transmembrane region" description="Helical" evidence="6">
    <location>
        <begin position="20"/>
        <end position="41"/>
    </location>
</feature>
<dbReference type="RefSeq" id="WP_057904457.1">
    <property type="nucleotide sequence ID" value="NZ_AZDA01000046.1"/>
</dbReference>
<evidence type="ECO:0000256" key="3">
    <source>
        <dbReference type="ARBA" id="ARBA00022692"/>
    </source>
</evidence>
<reference evidence="8 9" key="1">
    <citation type="journal article" date="2015" name="Genome Announc.">
        <title>Expanding the biotechnology potential of lactobacilli through comparative genomics of 213 strains and associated genera.</title>
        <authorList>
            <person name="Sun Z."/>
            <person name="Harris H.M."/>
            <person name="McCann A."/>
            <person name="Guo C."/>
            <person name="Argimon S."/>
            <person name="Zhang W."/>
            <person name="Yang X."/>
            <person name="Jeffery I.B."/>
            <person name="Cooney J.C."/>
            <person name="Kagawa T.F."/>
            <person name="Liu W."/>
            <person name="Song Y."/>
            <person name="Salvetti E."/>
            <person name="Wrobel A."/>
            <person name="Rasinkangas P."/>
            <person name="Parkhill J."/>
            <person name="Rea M.C."/>
            <person name="O'Sullivan O."/>
            <person name="Ritari J."/>
            <person name="Douillard F.P."/>
            <person name="Paul Ross R."/>
            <person name="Yang R."/>
            <person name="Briner A.E."/>
            <person name="Felis G.E."/>
            <person name="de Vos W.M."/>
            <person name="Barrangou R."/>
            <person name="Klaenhammer T.R."/>
            <person name="Caufield P.W."/>
            <person name="Cui Y."/>
            <person name="Zhang H."/>
            <person name="O'Toole P.W."/>
        </authorList>
    </citation>
    <scope>NUCLEOTIDE SEQUENCE [LARGE SCALE GENOMIC DNA]</scope>
    <source>
        <strain evidence="8 9">DSM 20003</strain>
    </source>
</reference>
<keyword evidence="2" id="KW-1003">Cell membrane</keyword>
<feature type="transmembrane region" description="Helical" evidence="6">
    <location>
        <begin position="307"/>
        <end position="325"/>
    </location>
</feature>
<feature type="domain" description="ABC-2 type transporter transmembrane" evidence="7">
    <location>
        <begin position="19"/>
        <end position="378"/>
    </location>
</feature>
<protein>
    <submittedName>
        <fullName evidence="8">ABC-type Na+ efflux pump, permease</fullName>
    </submittedName>
</protein>
<dbReference type="OrthoDB" id="9768837at2"/>
<dbReference type="GO" id="GO:0140359">
    <property type="term" value="F:ABC-type transporter activity"/>
    <property type="evidence" value="ECO:0007669"/>
    <property type="project" value="InterPro"/>
</dbReference>
<gene>
    <name evidence="8" type="ORF">FC07_GL002801</name>
</gene>
<keyword evidence="9" id="KW-1185">Reference proteome</keyword>
<dbReference type="InterPro" id="IPR051449">
    <property type="entry name" value="ABC-2_transporter_component"/>
</dbReference>
<feature type="transmembrane region" description="Helical" evidence="6">
    <location>
        <begin position="337"/>
        <end position="356"/>
    </location>
</feature>
<dbReference type="STRING" id="1423726.FC07_GL002801"/>
<name>A0A0R1GZA3_9LACO</name>
<evidence type="ECO:0000313" key="8">
    <source>
        <dbReference type="EMBL" id="KRK39081.1"/>
    </source>
</evidence>
<dbReference type="AlphaFoldDB" id="A0A0R1GZA3"/>
<dbReference type="PANTHER" id="PTHR30294">
    <property type="entry name" value="MEMBRANE COMPONENT OF ABC TRANSPORTER YHHJ-RELATED"/>
    <property type="match status" value="1"/>
</dbReference>
<dbReference type="Pfam" id="PF12698">
    <property type="entry name" value="ABC2_membrane_3"/>
    <property type="match status" value="1"/>
</dbReference>
<feature type="transmembrane region" description="Helical" evidence="6">
    <location>
        <begin position="269"/>
        <end position="295"/>
    </location>
</feature>
<keyword evidence="3 6" id="KW-0812">Transmembrane</keyword>
<dbReference type="GO" id="GO:0005886">
    <property type="term" value="C:plasma membrane"/>
    <property type="evidence" value="ECO:0007669"/>
    <property type="project" value="UniProtKB-SubCell"/>
</dbReference>
<evidence type="ECO:0000256" key="1">
    <source>
        <dbReference type="ARBA" id="ARBA00004651"/>
    </source>
</evidence>
<evidence type="ECO:0000256" key="4">
    <source>
        <dbReference type="ARBA" id="ARBA00022989"/>
    </source>
</evidence>
<sequence>MHKLKIVAADTYFRQIKSWSFVILVLAPFLFAALSLGLGYVSATSAVKHDKVAVVSQNQGLRQAILKQFDQAERQKQVTTVAQAKRAVKANRIKGYVVVTQRQQQLQAHYRGDQTLSTSQVAQVKQVLTQYQTRLNVQAAGLTAKQWQQLQQQPTLTQSVSQQTAQAKTGQKISFYVLVFMVYMIIITYSSITAQEIASEKGTKIMEVIFSSTTAAKYFCGKILGMLGVILTQIVIYLVGGGLCFLLAQRLDKLQPVFTQFKPLIHSVLHNLININLIFLLLGVVLYTILAAFSGALVAKAEDAPKAAYPATYLSMFAFFISFPFQDNAGALTAKILSYVPFFSSYFMPVRLIAHHATMMEAGLSLLILVATIFGLIWYISRIYQGLILQADEGSFWKRFKRGLAYH</sequence>
<feature type="transmembrane region" description="Helical" evidence="6">
    <location>
        <begin position="223"/>
        <end position="248"/>
    </location>
</feature>